<evidence type="ECO:0000313" key="4">
    <source>
        <dbReference type="Proteomes" id="UP000002320"/>
    </source>
</evidence>
<protein>
    <submittedName>
        <fullName evidence="2">Sptzle 3A</fullName>
    </submittedName>
</protein>
<sequence>MALVNYTLPFGSIQAPAWATVSPIHSQHASAVNNLLYGPAGHQEADANDHEFYKNSPYSPPQQQQQQQSKPPQQSSQQYRQAPRNNYLPPPQTYPQQNTQRQQQPTYQQPQQSPRTYGEGSYSQVPSRAGGNQQQQPPPPQQNNGFYNPSYNQQQPPVSYNVPQSPPQNTYRNNPPQQVPQQPPPASNRVPPPPINSGRGISSTSAGSAVPERPPGFVKVNAGQGSRTQVHAVLDYDDDEGDYYDDDEDGGSDRVPAAEAHICRPGYNEATNTQNKEMLRHQLESRVVEDAAQNMKQLGTRLCRKRHDTTKPDQLNIEPPSVLCWLKGTP</sequence>
<dbReference type="OrthoDB" id="6630583at2759"/>
<reference evidence="2" key="1">
    <citation type="submission" date="2007-03" db="EMBL/GenBank/DDBJ databases">
        <title>Annotation of Culex pipiens quinquefasciatus.</title>
        <authorList>
            <consortium name="The Broad Institute Genome Sequencing Platform"/>
            <person name="Atkinson P.W."/>
            <person name="Hemingway J."/>
            <person name="Christensen B.M."/>
            <person name="Higgs S."/>
            <person name="Kodira C."/>
            <person name="Hannick L."/>
            <person name="Megy K."/>
            <person name="O'Leary S."/>
            <person name="Pearson M."/>
            <person name="Haas B.J."/>
            <person name="Mauceli E."/>
            <person name="Wortman J.R."/>
            <person name="Lee N.H."/>
            <person name="Guigo R."/>
            <person name="Stanke M."/>
            <person name="Alvarado L."/>
            <person name="Amedeo P."/>
            <person name="Antoine C.H."/>
            <person name="Arensburger P."/>
            <person name="Bidwell S.L."/>
            <person name="Crawford M."/>
            <person name="Camaro F."/>
            <person name="Devon K."/>
            <person name="Engels R."/>
            <person name="Hammond M."/>
            <person name="Howarth C."/>
            <person name="Koehrsen M."/>
            <person name="Lawson D."/>
            <person name="Montgomery P."/>
            <person name="Nene V."/>
            <person name="Nusbaum C."/>
            <person name="Puiu D."/>
            <person name="Romero-Severson J."/>
            <person name="Severson D.W."/>
            <person name="Shumway M."/>
            <person name="Sisk P."/>
            <person name="Stolte C."/>
            <person name="Zeng Q."/>
            <person name="Eisenstadt E."/>
            <person name="Fraser-Liggett C."/>
            <person name="Strausberg R."/>
            <person name="Galagan J."/>
            <person name="Birren B."/>
            <person name="Collins F.H."/>
        </authorList>
    </citation>
    <scope>NUCLEOTIDE SEQUENCE [LARGE SCALE GENOMIC DNA]</scope>
    <source>
        <strain evidence="2">JHB</strain>
    </source>
</reference>
<evidence type="ECO:0000313" key="2">
    <source>
        <dbReference type="EMBL" id="EDS33564.1"/>
    </source>
</evidence>
<evidence type="ECO:0000313" key="3">
    <source>
        <dbReference type="EnsemblMetazoa" id="CPIJ001750-PA"/>
    </source>
</evidence>
<dbReference type="KEGG" id="cqu:CpipJ_CPIJ001750"/>
<dbReference type="VEuPathDB" id="VectorBase:CQUJHB003519"/>
<feature type="region of interest" description="Disordered" evidence="1">
    <location>
        <begin position="50"/>
        <end position="225"/>
    </location>
</feature>
<dbReference type="AlphaFoldDB" id="B0W4I1"/>
<reference evidence="3" key="2">
    <citation type="submission" date="2020-05" db="UniProtKB">
        <authorList>
            <consortium name="EnsemblMetazoa"/>
        </authorList>
    </citation>
    <scope>IDENTIFICATION</scope>
    <source>
        <strain evidence="3">JHB</strain>
    </source>
</reference>
<accession>B0W4I1</accession>
<feature type="compositionally biased region" description="Pro residues" evidence="1">
    <location>
        <begin position="177"/>
        <end position="195"/>
    </location>
</feature>
<feature type="compositionally biased region" description="Polar residues" evidence="1">
    <location>
        <begin position="146"/>
        <end position="174"/>
    </location>
</feature>
<dbReference type="OMA" id="DYDYDQR"/>
<feature type="compositionally biased region" description="Low complexity" evidence="1">
    <location>
        <begin position="61"/>
        <end position="78"/>
    </location>
</feature>
<name>B0W4I1_CULQU</name>
<dbReference type="EnsemblMetazoa" id="CPIJ001750-RA">
    <property type="protein sequence ID" value="CPIJ001750-PA"/>
    <property type="gene ID" value="CPIJ001750"/>
</dbReference>
<dbReference type="EMBL" id="DS231837">
    <property type="protein sequence ID" value="EDS33564.1"/>
    <property type="molecule type" value="Genomic_DNA"/>
</dbReference>
<dbReference type="eggNOG" id="ENOG502QWM3">
    <property type="taxonomic scope" value="Eukaryota"/>
</dbReference>
<keyword evidence="4" id="KW-1185">Reference proteome</keyword>
<dbReference type="Proteomes" id="UP000002320">
    <property type="component" value="Unassembled WGS sequence"/>
</dbReference>
<dbReference type="HOGENOM" id="CLU_842659_0_0_1"/>
<organism>
    <name type="scientific">Culex quinquefasciatus</name>
    <name type="common">Southern house mosquito</name>
    <name type="synonym">Culex pungens</name>
    <dbReference type="NCBI Taxonomy" id="7176"/>
    <lineage>
        <taxon>Eukaryota</taxon>
        <taxon>Metazoa</taxon>
        <taxon>Ecdysozoa</taxon>
        <taxon>Arthropoda</taxon>
        <taxon>Hexapoda</taxon>
        <taxon>Insecta</taxon>
        <taxon>Pterygota</taxon>
        <taxon>Neoptera</taxon>
        <taxon>Endopterygota</taxon>
        <taxon>Diptera</taxon>
        <taxon>Nematocera</taxon>
        <taxon>Culicoidea</taxon>
        <taxon>Culicidae</taxon>
        <taxon>Culicinae</taxon>
        <taxon>Culicini</taxon>
        <taxon>Culex</taxon>
        <taxon>Culex</taxon>
    </lineage>
</organism>
<evidence type="ECO:0000256" key="1">
    <source>
        <dbReference type="SAM" id="MobiDB-lite"/>
    </source>
</evidence>
<gene>
    <name evidence="3" type="primary">6033120</name>
    <name evidence="2" type="ORF">CpipJ_CPIJ001750</name>
</gene>
<proteinExistence type="predicted"/>
<dbReference type="InParanoid" id="B0W4I1"/>
<dbReference type="STRING" id="7176.B0W4I1"/>
<dbReference type="VEuPathDB" id="VectorBase:CPIJ001750"/>
<feature type="compositionally biased region" description="Low complexity" evidence="1">
    <location>
        <begin position="94"/>
        <end position="117"/>
    </location>
</feature>